<feature type="transmembrane region" description="Helical" evidence="1">
    <location>
        <begin position="12"/>
        <end position="35"/>
    </location>
</feature>
<feature type="transmembrane region" description="Helical" evidence="1">
    <location>
        <begin position="272"/>
        <end position="292"/>
    </location>
</feature>
<keyword evidence="3" id="KW-1185">Reference proteome</keyword>
<dbReference type="Proteomes" id="UP000245133">
    <property type="component" value="Unassembled WGS sequence"/>
</dbReference>
<proteinExistence type="predicted"/>
<reference evidence="2 3" key="1">
    <citation type="submission" date="2018-02" db="EMBL/GenBank/DDBJ databases">
        <title>Novel Leptospira species isolated from soil and water in Japan.</title>
        <authorList>
            <person name="Nakao R."/>
            <person name="Masuzawa T."/>
        </authorList>
    </citation>
    <scope>NUCLEOTIDE SEQUENCE [LARGE SCALE GENOMIC DNA]</scope>
    <source>
        <strain evidence="2 3">YH101</strain>
    </source>
</reference>
<gene>
    <name evidence="2" type="ORF">LPTSP4_16300</name>
</gene>
<accession>A0A2P2DZW2</accession>
<sequence length="298" mass="34276">MTSIPRLFSSNRFQLIFLLLVIIAGCYLASVRFFIKDKLDFASFTDVDVSQKKTSVVQADVRTVEIDKREAKVELRIYLADELTFNHRIDTPAEELRLISYSSNEEFIFKPKQPIRKVLITLPLVGTITDYPFDTFQANLSLGFFKKQSEIEQEGIPIVLNMNSPIASYKVEFYDKQVEDFWIDRTYGNVDRLIQVARTKSNRFVSLFIIVFMFAVGIVILVITARTLLYQKEVHIEELIFLAALLIALPAVRNTQPGIPNSGVLSDYLSYFWAVGLTALSFLTLLLYHHFFKKDGRM</sequence>
<dbReference type="InterPro" id="IPR027948">
    <property type="entry name" value="DUF4436"/>
</dbReference>
<feature type="transmembrane region" description="Helical" evidence="1">
    <location>
        <begin position="204"/>
        <end position="223"/>
    </location>
</feature>
<keyword evidence="1" id="KW-1133">Transmembrane helix</keyword>
<dbReference type="AlphaFoldDB" id="A0A2P2DZW2"/>
<name>A0A2P2DZW2_9LEPT</name>
<dbReference type="RefSeq" id="WP_108975571.1">
    <property type="nucleotide sequence ID" value="NZ_BFBB01000003.1"/>
</dbReference>
<dbReference type="PROSITE" id="PS51257">
    <property type="entry name" value="PROKAR_LIPOPROTEIN"/>
    <property type="match status" value="1"/>
</dbReference>
<evidence type="ECO:0000256" key="1">
    <source>
        <dbReference type="SAM" id="Phobius"/>
    </source>
</evidence>
<protein>
    <recommendedName>
        <fullName evidence="4">DUF4436 domain-containing protein</fullName>
    </recommendedName>
</protein>
<keyword evidence="1" id="KW-0472">Membrane</keyword>
<dbReference type="EMBL" id="BFBB01000003">
    <property type="protein sequence ID" value="GBF50106.1"/>
    <property type="molecule type" value="Genomic_DNA"/>
</dbReference>
<dbReference type="OrthoDB" id="8438075at2"/>
<organism evidence="2 3">
    <name type="scientific">Leptospira ryugenii</name>
    <dbReference type="NCBI Taxonomy" id="1917863"/>
    <lineage>
        <taxon>Bacteria</taxon>
        <taxon>Pseudomonadati</taxon>
        <taxon>Spirochaetota</taxon>
        <taxon>Spirochaetia</taxon>
        <taxon>Leptospirales</taxon>
        <taxon>Leptospiraceae</taxon>
        <taxon>Leptospira</taxon>
    </lineage>
</organism>
<dbReference type="Pfam" id="PF14494">
    <property type="entry name" value="DUF4436"/>
    <property type="match status" value="1"/>
</dbReference>
<evidence type="ECO:0000313" key="3">
    <source>
        <dbReference type="Proteomes" id="UP000245133"/>
    </source>
</evidence>
<keyword evidence="1" id="KW-0812">Transmembrane</keyword>
<evidence type="ECO:0008006" key="4">
    <source>
        <dbReference type="Google" id="ProtNLM"/>
    </source>
</evidence>
<comment type="caution">
    <text evidence="2">The sequence shown here is derived from an EMBL/GenBank/DDBJ whole genome shotgun (WGS) entry which is preliminary data.</text>
</comment>
<evidence type="ECO:0000313" key="2">
    <source>
        <dbReference type="EMBL" id="GBF50106.1"/>
    </source>
</evidence>